<dbReference type="InterPro" id="IPR012505">
    <property type="entry name" value="YbbR"/>
</dbReference>
<name>A0A367ZSI9_9BACT</name>
<dbReference type="PANTHER" id="PTHR37804">
    <property type="entry name" value="CDAA REGULATORY PROTEIN CDAR"/>
    <property type="match status" value="1"/>
</dbReference>
<sequence>MRLNLKLVSLILGSLLWIYVNLILSPHARRNFKGTIEIRNKASLTRVTLETEEVEITLDGTRRDFILAGPNAAQPWIDLLNIRPGRVQVPVRVNFPPGMSLVSVRPNQVVVQIEQLQEREFEIVPEVLGQTAEGYIAEPPVLNHRRVRVEAPPQVMDRITGAKVSILLQDVKNSVSENAKVVLTTANGEIREPITITPERVTVDILVKEGYPTRTVPVASPTFINKPPEGLRLDRFTVTPAEVTISGPPRVLKQVETITALPIDLSTLVASSEVVALLRPPQESIRILGTPTVLVQVALAVTPVTRPFPGLPLKVRNSPNQHCMVTPSSYTLVLKGLVEDLNRIRPADLALVLDVRDMKPGTYTVPLTCPPTLPQTIEALELLPAQVNVEISETEPTAPTASPSQAGSPGKP</sequence>
<dbReference type="EMBL" id="QOQW01000005">
    <property type="protein sequence ID" value="RCK80689.1"/>
    <property type="molecule type" value="Genomic_DNA"/>
</dbReference>
<reference evidence="2 3" key="1">
    <citation type="submission" date="2018-05" db="EMBL/GenBank/DDBJ databases">
        <title>A metagenomic window into the 2 km-deep terrestrial subsurface aquifer revealed taxonomically and functionally diverse microbial community comprising novel uncultured bacterial lineages.</title>
        <authorList>
            <person name="Kadnikov V.V."/>
            <person name="Mardanov A.V."/>
            <person name="Beletsky A.V."/>
            <person name="Banks D."/>
            <person name="Pimenov N.V."/>
            <person name="Frank Y.A."/>
            <person name="Karnachuk O.V."/>
            <person name="Ravin N.V."/>
        </authorList>
    </citation>
    <scope>NUCLEOTIDE SEQUENCE [LARGE SCALE GENOMIC DNA]</scope>
    <source>
        <strain evidence="2">BY5</strain>
    </source>
</reference>
<evidence type="ECO:0000256" key="1">
    <source>
        <dbReference type="SAM" id="MobiDB-lite"/>
    </source>
</evidence>
<dbReference type="AlphaFoldDB" id="A0A367ZSI9"/>
<dbReference type="PANTHER" id="PTHR37804:SF1">
    <property type="entry name" value="CDAA REGULATORY PROTEIN CDAR"/>
    <property type="match status" value="1"/>
</dbReference>
<evidence type="ECO:0000313" key="2">
    <source>
        <dbReference type="EMBL" id="RCK80689.1"/>
    </source>
</evidence>
<proteinExistence type="predicted"/>
<dbReference type="Gene3D" id="2.170.120.40">
    <property type="entry name" value="YbbR-like domain"/>
    <property type="match status" value="2"/>
</dbReference>
<organism evidence="2 3">
    <name type="scientific">Candidatus Ozemobacter sibiricus</name>
    <dbReference type="NCBI Taxonomy" id="2268124"/>
    <lineage>
        <taxon>Bacteria</taxon>
        <taxon>Candidatus Ozemobacteria</taxon>
        <taxon>Candidatus Ozemobacterales</taxon>
        <taxon>Candidatus Ozemobacteraceae</taxon>
        <taxon>Candidatus Ozemobacter</taxon>
    </lineage>
</organism>
<feature type="region of interest" description="Disordered" evidence="1">
    <location>
        <begin position="392"/>
        <end position="412"/>
    </location>
</feature>
<dbReference type="Gene3D" id="2.170.120.30">
    <property type="match status" value="2"/>
</dbReference>
<accession>A0A367ZSI9</accession>
<evidence type="ECO:0000313" key="3">
    <source>
        <dbReference type="Proteomes" id="UP000252355"/>
    </source>
</evidence>
<protein>
    <submittedName>
        <fullName evidence="2">Putative secreted protein associated with spyDAC</fullName>
    </submittedName>
</protein>
<dbReference type="InterPro" id="IPR053154">
    <property type="entry name" value="c-di-AMP_regulator"/>
</dbReference>
<dbReference type="Pfam" id="PF07949">
    <property type="entry name" value="YbbR"/>
    <property type="match status" value="2"/>
</dbReference>
<dbReference type="Proteomes" id="UP000252355">
    <property type="component" value="Unassembled WGS sequence"/>
</dbReference>
<gene>
    <name evidence="2" type="ORF">OZSIB_3002</name>
</gene>
<comment type="caution">
    <text evidence="2">The sequence shown here is derived from an EMBL/GenBank/DDBJ whole genome shotgun (WGS) entry which is preliminary data.</text>
</comment>